<dbReference type="AlphaFoldDB" id="A0A0D7WUI4"/>
<dbReference type="Pfam" id="PF01547">
    <property type="entry name" value="SBP_bac_1"/>
    <property type="match status" value="1"/>
</dbReference>
<accession>A0A0D7WUI4</accession>
<dbReference type="PANTHER" id="PTHR43649">
    <property type="entry name" value="ARABINOSE-BINDING PROTEIN-RELATED"/>
    <property type="match status" value="1"/>
</dbReference>
<evidence type="ECO:0000256" key="6">
    <source>
        <dbReference type="SAM" id="SignalP"/>
    </source>
</evidence>
<feature type="signal peptide" evidence="6">
    <location>
        <begin position="1"/>
        <end position="22"/>
    </location>
</feature>
<keyword evidence="3" id="KW-0472">Membrane</keyword>
<evidence type="ECO:0000313" key="7">
    <source>
        <dbReference type="EMBL" id="KJD42815.1"/>
    </source>
</evidence>
<dbReference type="EMBL" id="JTHP01000084">
    <property type="protein sequence ID" value="KJD42815.1"/>
    <property type="molecule type" value="Genomic_DNA"/>
</dbReference>
<dbReference type="InterPro" id="IPR006059">
    <property type="entry name" value="SBP"/>
</dbReference>
<evidence type="ECO:0000256" key="1">
    <source>
        <dbReference type="ARBA" id="ARBA00022475"/>
    </source>
</evidence>
<dbReference type="PANTHER" id="PTHR43649:SF33">
    <property type="entry name" value="POLYGALACTURONAN_RHAMNOGALACTURONAN-BINDING PROTEIN YTCQ"/>
    <property type="match status" value="1"/>
</dbReference>
<keyword evidence="5" id="KW-0449">Lipoprotein</keyword>
<evidence type="ECO:0000313" key="8">
    <source>
        <dbReference type="Proteomes" id="UP000032534"/>
    </source>
</evidence>
<name>A0A0D7WUI4_9BACL</name>
<proteinExistence type="predicted"/>
<evidence type="ECO:0000256" key="2">
    <source>
        <dbReference type="ARBA" id="ARBA00022729"/>
    </source>
</evidence>
<dbReference type="RefSeq" id="WP_044648870.1">
    <property type="nucleotide sequence ID" value="NZ_JTHP01000084.1"/>
</dbReference>
<dbReference type="OrthoDB" id="2544341at2"/>
<dbReference type="InterPro" id="IPR050490">
    <property type="entry name" value="Bact_solute-bd_prot1"/>
</dbReference>
<dbReference type="Gene3D" id="3.40.190.10">
    <property type="entry name" value="Periplasmic binding protein-like II"/>
    <property type="match status" value="1"/>
</dbReference>
<dbReference type="SUPFAM" id="SSF53850">
    <property type="entry name" value="Periplasmic binding protein-like II"/>
    <property type="match status" value="1"/>
</dbReference>
<sequence length="463" mass="50644">MVKKWIILTLSAVLALSLGGCSSDSGNNDAPADSKGTTGAKTKIIYWTPDRHDADFMKAKVDKFNQTNRDNIEVEMNVMGDNYPQAVDISFASKQAPDVLQVNDFQTYYKKGYLAPINSYMSDEMKATFKDSLIENKNTIDGKIFTLPNTGQIWRLIYNKDIFKKAGIATPPKTLADMVVAAKKITEVGKSEGIYGFASPFKSGNGFWRAANTIAGVSNNTGIDGYNYKTGQFDFGMYKDIALALRQMKEDGSMLPGVENLDIDPLRAQFAQGKIGMYINHSAEPGVYKDQFPTTENWGAVPVPSIDGTIKGASQIIGGSYIGISADSAHKEAAWKFMEYVYSKELQSEYYEKGYGISLIPAVLSSGKKPSIPGIEGFLPKRVDAIYPANPSIITESSLEGMKWAEAFNVFVFTGGDVNAIIKDLDTRYNTSLEKLRASGTTNIVADPNFDAAKLQGKLSTEE</sequence>
<feature type="chain" id="PRO_5039383847" evidence="6">
    <location>
        <begin position="23"/>
        <end position="463"/>
    </location>
</feature>
<dbReference type="Proteomes" id="UP000032534">
    <property type="component" value="Unassembled WGS sequence"/>
</dbReference>
<evidence type="ECO:0000256" key="4">
    <source>
        <dbReference type="ARBA" id="ARBA00023139"/>
    </source>
</evidence>
<keyword evidence="2 6" id="KW-0732">Signal</keyword>
<dbReference type="PROSITE" id="PS51257">
    <property type="entry name" value="PROKAR_LIPOPROTEIN"/>
    <property type="match status" value="1"/>
</dbReference>
<keyword evidence="4" id="KW-0564">Palmitate</keyword>
<dbReference type="CDD" id="cd13585">
    <property type="entry name" value="PBP2_TMBP_like"/>
    <property type="match status" value="1"/>
</dbReference>
<keyword evidence="1" id="KW-1003">Cell membrane</keyword>
<evidence type="ECO:0000256" key="5">
    <source>
        <dbReference type="ARBA" id="ARBA00023288"/>
    </source>
</evidence>
<protein>
    <submittedName>
        <fullName evidence="7">ABC transporter substrate-binding protein</fullName>
    </submittedName>
</protein>
<keyword evidence="8" id="KW-1185">Reference proteome</keyword>
<evidence type="ECO:0000256" key="3">
    <source>
        <dbReference type="ARBA" id="ARBA00023136"/>
    </source>
</evidence>
<organism evidence="7 8">
    <name type="scientific">Paenibacillus terrae</name>
    <dbReference type="NCBI Taxonomy" id="159743"/>
    <lineage>
        <taxon>Bacteria</taxon>
        <taxon>Bacillati</taxon>
        <taxon>Bacillota</taxon>
        <taxon>Bacilli</taxon>
        <taxon>Bacillales</taxon>
        <taxon>Paenibacillaceae</taxon>
        <taxon>Paenibacillus</taxon>
    </lineage>
</organism>
<comment type="caution">
    <text evidence="7">The sequence shown here is derived from an EMBL/GenBank/DDBJ whole genome shotgun (WGS) entry which is preliminary data.</text>
</comment>
<gene>
    <name evidence="7" type="ORF">QD47_26185</name>
</gene>
<reference evidence="7 8" key="1">
    <citation type="submission" date="2014-11" db="EMBL/GenBank/DDBJ databases">
        <title>Draft Genome Sequences of Paenibacillus polymyxa NRRL B-30509 and Paenibacillus terrae NRRL B-30644, Strains from a Poultry Environment that Produce Tridecaptin A and Paenicidins.</title>
        <authorList>
            <person name="van Belkum M.J."/>
            <person name="Lohans C.T."/>
            <person name="Vederas J.C."/>
        </authorList>
    </citation>
    <scope>NUCLEOTIDE SEQUENCE [LARGE SCALE GENOMIC DNA]</scope>
    <source>
        <strain evidence="7 8">NRRL B-30644</strain>
    </source>
</reference>
<dbReference type="PATRIC" id="fig|159743.3.peg.5808"/>